<sequence>MSDFARFNDRTEPGSGYEARRQSVTTKAVNNHEGMDELKQCKTEWMNRLEDTNADFEDIIDARDHLFERFSLNAFVDTTMATLNRSSAARIKAATPTPQLDYSPTKQAVVRRRPHSIEPLPKHRLKITHSHLPAMNVNFNGSGKMRSSMTHYARKAQPGTHSGSKDFIVVTGKVDYGQLKAEQKALNAKTEASDEQYRDMMREFEQFKHDVARRFSLLLHEPAHMITGAQDQQQNARMLVTVPDRVWNKMDMRSRVGEAADAL</sequence>
<gene>
    <name evidence="2" type="ORF">EGYM00163_LOCUS170</name>
</gene>
<evidence type="ECO:0000256" key="1">
    <source>
        <dbReference type="SAM" id="MobiDB-lite"/>
    </source>
</evidence>
<dbReference type="EMBL" id="HBJA01000725">
    <property type="protein sequence ID" value="CAE0789057.1"/>
    <property type="molecule type" value="Transcribed_RNA"/>
</dbReference>
<dbReference type="AlphaFoldDB" id="A0A7S4C760"/>
<reference evidence="2" key="1">
    <citation type="submission" date="2021-01" db="EMBL/GenBank/DDBJ databases">
        <authorList>
            <person name="Corre E."/>
            <person name="Pelletier E."/>
            <person name="Niang G."/>
            <person name="Scheremetjew M."/>
            <person name="Finn R."/>
            <person name="Kale V."/>
            <person name="Holt S."/>
            <person name="Cochrane G."/>
            <person name="Meng A."/>
            <person name="Brown T."/>
            <person name="Cohen L."/>
        </authorList>
    </citation>
    <scope>NUCLEOTIDE SEQUENCE</scope>
    <source>
        <strain evidence="2">CCMP1594</strain>
    </source>
</reference>
<organism evidence="2">
    <name type="scientific">Eutreptiella gymnastica</name>
    <dbReference type="NCBI Taxonomy" id="73025"/>
    <lineage>
        <taxon>Eukaryota</taxon>
        <taxon>Discoba</taxon>
        <taxon>Euglenozoa</taxon>
        <taxon>Euglenida</taxon>
        <taxon>Spirocuta</taxon>
        <taxon>Euglenophyceae</taxon>
        <taxon>Eutreptiales</taxon>
        <taxon>Eutreptiaceae</taxon>
        <taxon>Eutreptiella</taxon>
    </lineage>
</organism>
<name>A0A7S4C760_9EUGL</name>
<accession>A0A7S4C760</accession>
<protein>
    <submittedName>
        <fullName evidence="2">Uncharacterized protein</fullName>
    </submittedName>
</protein>
<proteinExistence type="predicted"/>
<feature type="region of interest" description="Disordered" evidence="1">
    <location>
        <begin position="1"/>
        <end position="24"/>
    </location>
</feature>
<evidence type="ECO:0000313" key="2">
    <source>
        <dbReference type="EMBL" id="CAE0789057.1"/>
    </source>
</evidence>
<feature type="compositionally biased region" description="Basic and acidic residues" evidence="1">
    <location>
        <begin position="1"/>
        <end position="12"/>
    </location>
</feature>